<dbReference type="Proteomes" id="UP000752297">
    <property type="component" value="Unassembled WGS sequence"/>
</dbReference>
<sequence length="338" mass="36652">MPKLARVALALMAASFLSGTANANEVNIYTTREPGLIQPLLDAYKEKTGTTVNTVFLKDGLAERVASEDEKSPADILMAVDVGNLVDLVEKGVTQPIDSPVLKDAVPEQLRDADGHWYALSMRARVVYAAKDLDLNQITYEDLSDPKWKGKICIRAGQHPYNTALFADYIAHYGVEKTEEWLTGLKANLARKAAGGDRDGAKDIVGGICDIAIANSYYIGLMRSGDSGDEQKSWGDGIKVILPTFKDGGTQVNISGAAVAKNAPNKAEAVKLLEYLVSDEAQKLYAKANYEYPVKPGAPLDPIVESFGELKIDPVPLSEIVRHRKQASELVDKVGFDN</sequence>
<organism evidence="4 5">
    <name type="scientific">Falsochrobactrum tianjinense</name>
    <dbReference type="NCBI Taxonomy" id="2706015"/>
    <lineage>
        <taxon>Bacteria</taxon>
        <taxon>Pseudomonadati</taxon>
        <taxon>Pseudomonadota</taxon>
        <taxon>Alphaproteobacteria</taxon>
        <taxon>Hyphomicrobiales</taxon>
        <taxon>Brucellaceae</taxon>
        <taxon>Falsochrobactrum</taxon>
    </lineage>
</organism>
<dbReference type="CDD" id="cd13542">
    <property type="entry name" value="PBP2_FutA1_ilke"/>
    <property type="match status" value="1"/>
</dbReference>
<dbReference type="Pfam" id="PF13343">
    <property type="entry name" value="SBP_bac_6"/>
    <property type="match status" value="1"/>
</dbReference>
<evidence type="ECO:0000256" key="3">
    <source>
        <dbReference type="SAM" id="SignalP"/>
    </source>
</evidence>
<feature type="chain" id="PRO_5037521688" evidence="3">
    <location>
        <begin position="24"/>
        <end position="338"/>
    </location>
</feature>
<evidence type="ECO:0000313" key="4">
    <source>
        <dbReference type="EMBL" id="MBV2143179.1"/>
    </source>
</evidence>
<name>A0A949PMK4_9HYPH</name>
<comment type="similarity">
    <text evidence="1">Belongs to the bacterial solute-binding protein 1 family.</text>
</comment>
<accession>A0A949PMK4</accession>
<dbReference type="AlphaFoldDB" id="A0A949PMK4"/>
<evidence type="ECO:0000313" key="5">
    <source>
        <dbReference type="Proteomes" id="UP000752297"/>
    </source>
</evidence>
<keyword evidence="5" id="KW-1185">Reference proteome</keyword>
<evidence type="ECO:0000256" key="2">
    <source>
        <dbReference type="ARBA" id="ARBA00022729"/>
    </source>
</evidence>
<proteinExistence type="inferred from homology"/>
<evidence type="ECO:0000256" key="1">
    <source>
        <dbReference type="ARBA" id="ARBA00008520"/>
    </source>
</evidence>
<feature type="signal peptide" evidence="3">
    <location>
        <begin position="1"/>
        <end position="23"/>
    </location>
</feature>
<dbReference type="RefSeq" id="WP_217677175.1">
    <property type="nucleotide sequence ID" value="NZ_JAHRVA010000002.1"/>
</dbReference>
<dbReference type="PIRSF" id="PIRSF002825">
    <property type="entry name" value="CfbpA"/>
    <property type="match status" value="1"/>
</dbReference>
<dbReference type="PANTHER" id="PTHR30006">
    <property type="entry name" value="THIAMINE-BINDING PERIPLASMIC PROTEIN-RELATED"/>
    <property type="match status" value="1"/>
</dbReference>
<gene>
    <name evidence="4" type="ORF">KUG47_06685</name>
</gene>
<dbReference type="GO" id="GO:0030288">
    <property type="term" value="C:outer membrane-bounded periplasmic space"/>
    <property type="evidence" value="ECO:0007669"/>
    <property type="project" value="TreeGrafter"/>
</dbReference>
<comment type="caution">
    <text evidence="4">The sequence shown here is derived from an EMBL/GenBank/DDBJ whole genome shotgun (WGS) entry which is preliminary data.</text>
</comment>
<protein>
    <submittedName>
        <fullName evidence="4">Fe(3+) ABC transporter substrate-binding protein</fullName>
    </submittedName>
</protein>
<keyword evidence="2 3" id="KW-0732">Signal</keyword>
<dbReference type="InterPro" id="IPR026045">
    <property type="entry name" value="Ferric-bd"/>
</dbReference>
<dbReference type="PANTHER" id="PTHR30006:SF15">
    <property type="entry name" value="IRON-UTILIZATION PERIPLASMIC PROTEIN"/>
    <property type="match status" value="1"/>
</dbReference>
<reference evidence="4 5" key="1">
    <citation type="submission" date="2021-06" db="EMBL/GenBank/DDBJ databases">
        <title>Falsochrobactrum tianjin sp.nov., a new petroleum-degrading bacteria isolated from oily soils.</title>
        <authorList>
            <person name="Chen G."/>
            <person name="Chen H."/>
            <person name="Tian J."/>
            <person name="Qing J."/>
            <person name="Zhong L."/>
            <person name="Ma W."/>
            <person name="Song Y."/>
            <person name="Cui X."/>
            <person name="Yan B."/>
        </authorList>
    </citation>
    <scope>NUCLEOTIDE SEQUENCE [LARGE SCALE GENOMIC DNA]</scope>
    <source>
        <strain evidence="4 5">TDYN1</strain>
    </source>
</reference>
<dbReference type="EMBL" id="JAHRVA010000002">
    <property type="protein sequence ID" value="MBV2143179.1"/>
    <property type="molecule type" value="Genomic_DNA"/>
</dbReference>